<dbReference type="EMBL" id="CP012098">
    <property type="protein sequence ID" value="AQP40277.1"/>
    <property type="molecule type" value="Genomic_DNA"/>
</dbReference>
<dbReference type="OrthoDB" id="1913083at2"/>
<proteinExistence type="predicted"/>
<evidence type="ECO:0000313" key="7">
    <source>
        <dbReference type="Proteomes" id="UP000095564"/>
    </source>
</evidence>
<dbReference type="InterPro" id="IPR015122">
    <property type="entry name" value="Tn916-Xis"/>
</dbReference>
<evidence type="ECO:0000313" key="1">
    <source>
        <dbReference type="EMBL" id="AQP40277.1"/>
    </source>
</evidence>
<sequence>MTMSKCIDIRTGEKYMLTIKEASVYFGIGIKQLRRMAENNDGSYSLKFGNRFMICRPRFEMYLNDLMSKETTFTENDQEE</sequence>
<name>D4MZ92_ANAHA</name>
<reference evidence="2 5" key="1">
    <citation type="submission" date="2010-03" db="EMBL/GenBank/DDBJ databases">
        <title>The genome sequence of Clostridiales sp. SSC/2.</title>
        <authorList>
            <consortium name="metaHIT consortium -- http://www.metahit.eu/"/>
            <person name="Pajon A."/>
            <person name="Turner K."/>
            <person name="Parkhill J."/>
            <person name="Duncan S."/>
            <person name="Flint H."/>
        </authorList>
    </citation>
    <scope>NUCLEOTIDE SEQUENCE [LARGE SCALE GENOMIC DNA]</scope>
    <source>
        <strain evidence="2 5">SSC/2</strain>
    </source>
</reference>
<dbReference type="InterPro" id="IPR038148">
    <property type="entry name" value="Tn1545/Tn916_Xis"/>
</dbReference>
<evidence type="ECO:0000313" key="3">
    <source>
        <dbReference type="EMBL" id="CUM78062.1"/>
    </source>
</evidence>
<evidence type="ECO:0000313" key="6">
    <source>
        <dbReference type="Proteomes" id="UP000095553"/>
    </source>
</evidence>
<evidence type="ECO:0000313" key="4">
    <source>
        <dbReference type="EMBL" id="CUP19175.1"/>
    </source>
</evidence>
<dbReference type="GO" id="GO:0003677">
    <property type="term" value="F:DNA binding"/>
    <property type="evidence" value="ECO:0007669"/>
    <property type="project" value="UniProtKB-KW"/>
</dbReference>
<dbReference type="EMBL" id="FP929061">
    <property type="protein sequence ID" value="CBL37937.1"/>
    <property type="molecule type" value="Genomic_DNA"/>
</dbReference>
<reference evidence="6 7" key="3">
    <citation type="submission" date="2015-09" db="EMBL/GenBank/DDBJ databases">
        <authorList>
            <consortium name="Pathogen Informatics"/>
        </authorList>
    </citation>
    <scope>NUCLEOTIDE SEQUENCE [LARGE SCALE GENOMIC DNA]</scope>
    <source>
        <strain evidence="4 7">2789STDY5834908</strain>
        <strain evidence="3 6">2789STDY5834959</strain>
    </source>
</reference>
<dbReference type="PATRIC" id="fig|245018.3.peg.1109"/>
<gene>
    <name evidence="2" type="ORF">CL2_09230</name>
    <name evidence="1" type="ORF">DO83_12255</name>
    <name evidence="4" type="ORF">ERS852520_00808</name>
    <name evidence="3" type="ORF">ERS852571_00526</name>
</gene>
<dbReference type="EMBL" id="CZAU01000005">
    <property type="protein sequence ID" value="CUP19175.1"/>
    <property type="molecule type" value="Genomic_DNA"/>
</dbReference>
<protein>
    <submittedName>
        <fullName evidence="1">DNA-binding protein</fullName>
    </submittedName>
    <submittedName>
        <fullName evidence="2">Excisionase from transposon Tn916</fullName>
    </submittedName>
</protein>
<dbReference type="AlphaFoldDB" id="D4MZ92"/>
<keyword evidence="1" id="KW-0238">DNA-binding</keyword>
<dbReference type="KEGG" id="bprl:CL2_09230"/>
<evidence type="ECO:0000313" key="5">
    <source>
        <dbReference type="Proteomes" id="UP000008960"/>
    </source>
</evidence>
<organism evidence="2 5">
    <name type="scientific">Anaerostipes hadrus</name>
    <dbReference type="NCBI Taxonomy" id="649756"/>
    <lineage>
        <taxon>Bacteria</taxon>
        <taxon>Bacillati</taxon>
        <taxon>Bacillota</taxon>
        <taxon>Clostridia</taxon>
        <taxon>Lachnospirales</taxon>
        <taxon>Lachnospiraceae</taxon>
        <taxon>Anaerostipes</taxon>
    </lineage>
</organism>
<dbReference type="Gene3D" id="3.90.105.50">
    <property type="match status" value="1"/>
</dbReference>
<accession>D4MZ92</accession>
<dbReference type="EMBL" id="CYXY01000003">
    <property type="protein sequence ID" value="CUM78062.1"/>
    <property type="molecule type" value="Genomic_DNA"/>
</dbReference>
<reference evidence="2 5" key="2">
    <citation type="submission" date="2010-03" db="EMBL/GenBank/DDBJ databases">
        <authorList>
            <person name="Pajon A."/>
        </authorList>
    </citation>
    <scope>NUCLEOTIDE SEQUENCE [LARGE SCALE GENOMIC DNA]</scope>
    <source>
        <strain evidence="2 5">SSC/2</strain>
    </source>
</reference>
<dbReference type="Proteomes" id="UP000095564">
    <property type="component" value="Unassembled WGS sequence"/>
</dbReference>
<dbReference type="Proteomes" id="UP000188159">
    <property type="component" value="Chromosome"/>
</dbReference>
<dbReference type="Proteomes" id="UP000008960">
    <property type="component" value="Chromosome"/>
</dbReference>
<evidence type="ECO:0000313" key="2">
    <source>
        <dbReference type="EMBL" id="CBL37937.1"/>
    </source>
</evidence>
<dbReference type="Pfam" id="PF09035">
    <property type="entry name" value="Tn916-Xis"/>
    <property type="match status" value="1"/>
</dbReference>
<dbReference type="RefSeq" id="WP_008391936.1">
    <property type="nucleotide sequence ID" value="NC_021016.1"/>
</dbReference>
<dbReference type="Proteomes" id="UP000095553">
    <property type="component" value="Unassembled WGS sequence"/>
</dbReference>
<evidence type="ECO:0000313" key="8">
    <source>
        <dbReference type="Proteomes" id="UP000188159"/>
    </source>
</evidence>
<reference evidence="1 8" key="4">
    <citation type="journal article" date="2016" name="Sci. Rep.">
        <title>Accelerated dysbiosis of gut microbiota during aggravation of DSS-induced colitis by a butyrate-producing bacterium.</title>
        <authorList>
            <person name="Zhang Q."/>
            <person name="Wu Y."/>
            <person name="Wang J."/>
            <person name="Wu G."/>
            <person name="Long W."/>
            <person name="Xue Z."/>
            <person name="Wang L."/>
            <person name="Zhang X."/>
            <person name="Pang X."/>
            <person name="Zhao Y."/>
            <person name="Zhao L."/>
            <person name="Zhang C."/>
        </authorList>
    </citation>
    <scope>NUCLEOTIDE SEQUENCE [LARGE SCALE GENOMIC DNA]</scope>
    <source>
        <strain evidence="1 8">BPB5</strain>
    </source>
</reference>